<evidence type="ECO:0000256" key="1">
    <source>
        <dbReference type="SAM" id="Phobius"/>
    </source>
</evidence>
<feature type="transmembrane region" description="Helical" evidence="1">
    <location>
        <begin position="30"/>
        <end position="50"/>
    </location>
</feature>
<accession>A0A8B6GIV0</accession>
<reference evidence="2" key="1">
    <citation type="submission" date="2018-11" db="EMBL/GenBank/DDBJ databases">
        <authorList>
            <person name="Alioto T."/>
            <person name="Alioto T."/>
        </authorList>
    </citation>
    <scope>NUCLEOTIDE SEQUENCE</scope>
</reference>
<dbReference type="AlphaFoldDB" id="A0A8B6GIV0"/>
<proteinExistence type="predicted"/>
<evidence type="ECO:0000313" key="2">
    <source>
        <dbReference type="EMBL" id="VDI64476.1"/>
    </source>
</evidence>
<dbReference type="Proteomes" id="UP000596742">
    <property type="component" value="Unassembled WGS sequence"/>
</dbReference>
<keyword evidence="1" id="KW-0812">Transmembrane</keyword>
<name>A0A8B6GIV0_MYTGA</name>
<keyword evidence="1" id="KW-0472">Membrane</keyword>
<gene>
    <name evidence="2" type="ORF">MGAL_10B029570</name>
</gene>
<dbReference type="OrthoDB" id="10389271at2759"/>
<sequence>MNPNEHTDATTTDTDQSHLHLALGVRKLKIFAGIQIGFGVACITACTYLLTGMFPLCMTDSQKPRWKCLKITFLVFSIINAVVFSPAMLSIGLLSVFIIDLENDEDIITVSAIIDACAVIEMIVSITAATYCCCCSQMLPDNQQNVVIFNPIQERVIHTVTQLQGPPVNQHGVIIPQGYQQQYVMPNTHVQLMTQQSPGQVLVQGQHNNGMENVNLGQHPGYMQPNIGHQND</sequence>
<comment type="caution">
    <text evidence="2">The sequence shown here is derived from an EMBL/GenBank/DDBJ whole genome shotgun (WGS) entry which is preliminary data.</text>
</comment>
<evidence type="ECO:0000313" key="3">
    <source>
        <dbReference type="Proteomes" id="UP000596742"/>
    </source>
</evidence>
<dbReference type="EMBL" id="UYJE01008507">
    <property type="protein sequence ID" value="VDI64476.1"/>
    <property type="molecule type" value="Genomic_DNA"/>
</dbReference>
<keyword evidence="1" id="KW-1133">Transmembrane helix</keyword>
<protein>
    <recommendedName>
        <fullName evidence="4">Transmembrane protein</fullName>
    </recommendedName>
</protein>
<feature type="transmembrane region" description="Helical" evidence="1">
    <location>
        <begin position="71"/>
        <end position="99"/>
    </location>
</feature>
<organism evidence="2 3">
    <name type="scientific">Mytilus galloprovincialis</name>
    <name type="common">Mediterranean mussel</name>
    <dbReference type="NCBI Taxonomy" id="29158"/>
    <lineage>
        <taxon>Eukaryota</taxon>
        <taxon>Metazoa</taxon>
        <taxon>Spiralia</taxon>
        <taxon>Lophotrochozoa</taxon>
        <taxon>Mollusca</taxon>
        <taxon>Bivalvia</taxon>
        <taxon>Autobranchia</taxon>
        <taxon>Pteriomorphia</taxon>
        <taxon>Mytilida</taxon>
        <taxon>Mytiloidea</taxon>
        <taxon>Mytilidae</taxon>
        <taxon>Mytilinae</taxon>
        <taxon>Mytilus</taxon>
    </lineage>
</organism>
<keyword evidence="3" id="KW-1185">Reference proteome</keyword>
<evidence type="ECO:0008006" key="4">
    <source>
        <dbReference type="Google" id="ProtNLM"/>
    </source>
</evidence>